<sequence length="87" mass="9328">MSAGGLNTGGHHQPETSWKGSTETFATMGARAVLVVFWRGLLLAVFRARAAHRQLMSWCVMGRRQAAGGEQAANNAHCRFAAGPSCR</sequence>
<gene>
    <name evidence="3" type="ORF">LMH87_000798</name>
</gene>
<dbReference type="KEGG" id="amus:LMH87_000798"/>
<dbReference type="AlphaFoldDB" id="A0A9W8QG43"/>
<evidence type="ECO:0000256" key="2">
    <source>
        <dbReference type="SAM" id="Phobius"/>
    </source>
</evidence>
<evidence type="ECO:0000256" key="1">
    <source>
        <dbReference type="SAM" id="MobiDB-lite"/>
    </source>
</evidence>
<keyword evidence="4" id="KW-1185">Reference proteome</keyword>
<proteinExistence type="predicted"/>
<protein>
    <submittedName>
        <fullName evidence="3">Uncharacterized protein</fullName>
    </submittedName>
</protein>
<comment type="caution">
    <text evidence="3">The sequence shown here is derived from an EMBL/GenBank/DDBJ whole genome shotgun (WGS) entry which is preliminary data.</text>
</comment>
<dbReference type="Proteomes" id="UP001144673">
    <property type="component" value="Chromosome 6"/>
</dbReference>
<feature type="transmembrane region" description="Helical" evidence="2">
    <location>
        <begin position="25"/>
        <end position="46"/>
    </location>
</feature>
<keyword evidence="2" id="KW-0812">Transmembrane</keyword>
<accession>A0A9W8QG43</accession>
<evidence type="ECO:0000313" key="4">
    <source>
        <dbReference type="Proteomes" id="UP001144673"/>
    </source>
</evidence>
<name>A0A9W8QG43_AKAMU</name>
<keyword evidence="2" id="KW-0472">Membrane</keyword>
<dbReference type="RefSeq" id="XP_056055683.1">
    <property type="nucleotide sequence ID" value="XM_056198766.1"/>
</dbReference>
<keyword evidence="2" id="KW-1133">Transmembrane helix</keyword>
<organism evidence="3 4">
    <name type="scientific">Akanthomyces muscarius</name>
    <name type="common">Entomopathogenic fungus</name>
    <name type="synonym">Lecanicillium muscarium</name>
    <dbReference type="NCBI Taxonomy" id="2231603"/>
    <lineage>
        <taxon>Eukaryota</taxon>
        <taxon>Fungi</taxon>
        <taxon>Dikarya</taxon>
        <taxon>Ascomycota</taxon>
        <taxon>Pezizomycotina</taxon>
        <taxon>Sordariomycetes</taxon>
        <taxon>Hypocreomycetidae</taxon>
        <taxon>Hypocreales</taxon>
        <taxon>Cordycipitaceae</taxon>
        <taxon>Akanthomyces</taxon>
    </lineage>
</organism>
<evidence type="ECO:0000313" key="3">
    <source>
        <dbReference type="EMBL" id="KAJ4155559.1"/>
    </source>
</evidence>
<dbReference type="EMBL" id="JAJHUN010000007">
    <property type="protein sequence ID" value="KAJ4155559.1"/>
    <property type="molecule type" value="Genomic_DNA"/>
</dbReference>
<dbReference type="GeneID" id="80887957"/>
<feature type="region of interest" description="Disordered" evidence="1">
    <location>
        <begin position="1"/>
        <end position="20"/>
    </location>
</feature>
<reference evidence="3" key="1">
    <citation type="journal article" date="2023" name="Access Microbiol">
        <title>De-novo genome assembly for Akanthomyces muscarius, a biocontrol agent of insect agricultural pests.</title>
        <authorList>
            <person name="Erdos Z."/>
            <person name="Studholme D.J."/>
            <person name="Raymond B."/>
            <person name="Sharma M."/>
        </authorList>
    </citation>
    <scope>NUCLEOTIDE SEQUENCE</scope>
    <source>
        <strain evidence="3">Ve6</strain>
    </source>
</reference>